<accession>A0A1W1W4V2</accession>
<proteinExistence type="predicted"/>
<name>A0A1W1W4V2_9BACT</name>
<evidence type="ECO:0000313" key="1">
    <source>
        <dbReference type="EMBL" id="SMC00649.1"/>
    </source>
</evidence>
<protein>
    <submittedName>
        <fullName evidence="1">Uncharacterized protein</fullName>
    </submittedName>
</protein>
<evidence type="ECO:0000313" key="2">
    <source>
        <dbReference type="Proteomes" id="UP000192266"/>
    </source>
</evidence>
<keyword evidence="2" id="KW-1185">Reference proteome</keyword>
<gene>
    <name evidence="1" type="ORF">SAMN00120144_4091</name>
</gene>
<dbReference type="Proteomes" id="UP000192266">
    <property type="component" value="Unassembled WGS sequence"/>
</dbReference>
<organism evidence="1 2">
    <name type="scientific">Hymenobacter roseosalivarius DSM 11622</name>
    <dbReference type="NCBI Taxonomy" id="645990"/>
    <lineage>
        <taxon>Bacteria</taxon>
        <taxon>Pseudomonadati</taxon>
        <taxon>Bacteroidota</taxon>
        <taxon>Cytophagia</taxon>
        <taxon>Cytophagales</taxon>
        <taxon>Hymenobacteraceae</taxon>
        <taxon>Hymenobacter</taxon>
    </lineage>
</organism>
<dbReference type="AlphaFoldDB" id="A0A1W1W4V2"/>
<reference evidence="1 2" key="1">
    <citation type="submission" date="2017-04" db="EMBL/GenBank/DDBJ databases">
        <authorList>
            <person name="Afonso C.L."/>
            <person name="Miller P.J."/>
            <person name="Scott M.A."/>
            <person name="Spackman E."/>
            <person name="Goraichik I."/>
            <person name="Dimitrov K.M."/>
            <person name="Suarez D.L."/>
            <person name="Swayne D.E."/>
        </authorList>
    </citation>
    <scope>NUCLEOTIDE SEQUENCE [LARGE SCALE GENOMIC DNA]</scope>
    <source>
        <strain evidence="1 2">DSM 11622</strain>
    </source>
</reference>
<dbReference type="EMBL" id="FWWW01000112">
    <property type="protein sequence ID" value="SMC00649.1"/>
    <property type="molecule type" value="Genomic_DNA"/>
</dbReference>
<sequence>MPGVKLGFFTLRQNTSLPDTLMARYPRVGYGSLLYLLLAWLSSGCDPAVIAPFDRPASSRISGSLAL</sequence>